<dbReference type="SUPFAM" id="SSF48452">
    <property type="entry name" value="TPR-like"/>
    <property type="match status" value="1"/>
</dbReference>
<gene>
    <name evidence="8" type="ORF">CNQ36_33470</name>
</gene>
<dbReference type="AlphaFoldDB" id="A0A494UYH5"/>
<evidence type="ECO:0000256" key="2">
    <source>
        <dbReference type="ARBA" id="ARBA00023012"/>
    </source>
</evidence>
<keyword evidence="9" id="KW-1185">Reference proteome</keyword>
<evidence type="ECO:0000256" key="1">
    <source>
        <dbReference type="ARBA" id="ARBA00005820"/>
    </source>
</evidence>
<sequence length="688" mass="72336">MGVEFGLLGPVTARDSDGACLPLGAPRHREVLGRLLIARGRVVPAGRLVADLWEDEPPAGAIGALRTFVAALRRALEPGRPPRQPSRLLVTDGPGYLLRAGREAVDAWRFEDSAARAAEAPPHAAVALWDEALALWRGPVLADFPDARWAAAEQARLEELRLGAVERRADALLATGAARDAVVDLRAHVAAHPGRQDGWALLATALDRSGRRGEALESLRHARRALAGAYGTGTPAVLARTEARIRGGTTGSATEPAGAADGVWDRTAAAWDRSVPARSRARLHATAGLLRDLAVTGADGLEEARAHRRELVAAAETTGDTELAARIIGSYDVPAVWTRADDPDDAGNLVRAAARAAARLGPDGPPALRARLLSVVAVESRGDAAADAPLPRAAAAPAAEPWRLRAERAAQEAVRLARRLGDPSALAFALNGAFMQSCGTCGSAAHRNALGAELTRLAVDHHLPGHEVLGRLVRLQALSGLGDFTAADAEAEEIDRLAHRNERPLAGVFTSWYRALRTCETDGWTAARPHYAGLLAETANHGMPGLTRGAAVLVALVPVMRDGTLPDPDDFAGLDAGPYRPWLDPLLLAASGDTERARHALADVPRPPHDLLQEALWCVLARTAAAVGHEDVLRRAHDELAAADGESAGGGSGLISFGPVAHHLRAADAALSPAAPEAWRRPRAAPRP</sequence>
<dbReference type="EMBL" id="CP023408">
    <property type="protein sequence ID" value="AYL40332.1"/>
    <property type="molecule type" value="Genomic_DNA"/>
</dbReference>
<dbReference type="Gene3D" id="1.25.40.10">
    <property type="entry name" value="Tetratricopeptide repeat domain"/>
    <property type="match status" value="1"/>
</dbReference>
<dbReference type="CDD" id="cd15831">
    <property type="entry name" value="BTAD"/>
    <property type="match status" value="1"/>
</dbReference>
<dbReference type="Pfam" id="PF00486">
    <property type="entry name" value="Trans_reg_C"/>
    <property type="match status" value="1"/>
</dbReference>
<accession>A0A494UYH5</accession>
<evidence type="ECO:0000259" key="7">
    <source>
        <dbReference type="PROSITE" id="PS51755"/>
    </source>
</evidence>
<dbReference type="InterPro" id="IPR036388">
    <property type="entry name" value="WH-like_DNA-bd_sf"/>
</dbReference>
<feature type="DNA-binding region" description="OmpR/PhoB-type" evidence="6">
    <location>
        <begin position="1"/>
        <end position="100"/>
    </location>
</feature>
<dbReference type="PROSITE" id="PS51755">
    <property type="entry name" value="OMPR_PHOB"/>
    <property type="match status" value="1"/>
</dbReference>
<reference evidence="8 9" key="1">
    <citation type="submission" date="2017-09" db="EMBL/GenBank/DDBJ databases">
        <authorList>
            <person name="Zhang H."/>
            <person name="Hu S."/>
            <person name="Xu J."/>
            <person name="He Z."/>
        </authorList>
    </citation>
    <scope>NUCLEOTIDE SEQUENCE [LARGE SCALE GENOMIC DNA]</scope>
    <source>
        <strain evidence="8 9">TXX3120</strain>
        <plasmid evidence="8 9">p1</plasmid>
    </source>
</reference>
<evidence type="ECO:0000256" key="5">
    <source>
        <dbReference type="ARBA" id="ARBA00023163"/>
    </source>
</evidence>
<dbReference type="InterPro" id="IPR016032">
    <property type="entry name" value="Sig_transdc_resp-reg_C-effctor"/>
</dbReference>
<dbReference type="InterPro" id="IPR001867">
    <property type="entry name" value="OmpR/PhoB-type_DNA-bd"/>
</dbReference>
<dbReference type="InterPro" id="IPR011990">
    <property type="entry name" value="TPR-like_helical_dom_sf"/>
</dbReference>
<name>A0A494UYH5_9ACTN</name>
<proteinExistence type="inferred from homology"/>
<dbReference type="GO" id="GO:0000160">
    <property type="term" value="P:phosphorelay signal transduction system"/>
    <property type="evidence" value="ECO:0007669"/>
    <property type="project" value="UniProtKB-KW"/>
</dbReference>
<dbReference type="RefSeq" id="WP_121549486.1">
    <property type="nucleotide sequence ID" value="NZ_CP023408.1"/>
</dbReference>
<keyword evidence="5" id="KW-0804">Transcription</keyword>
<dbReference type="KEGG" id="sfug:CNQ36_33470"/>
<keyword evidence="2" id="KW-0902">Two-component regulatory system</keyword>
<keyword evidence="4 6" id="KW-0238">DNA-binding</keyword>
<dbReference type="SMART" id="SM01043">
    <property type="entry name" value="BTAD"/>
    <property type="match status" value="1"/>
</dbReference>
<evidence type="ECO:0000313" key="8">
    <source>
        <dbReference type="EMBL" id="AYL40332.1"/>
    </source>
</evidence>
<dbReference type="SMART" id="SM00862">
    <property type="entry name" value="Trans_reg_C"/>
    <property type="match status" value="1"/>
</dbReference>
<dbReference type="Gene3D" id="1.10.10.10">
    <property type="entry name" value="Winged helix-like DNA-binding domain superfamily/Winged helix DNA-binding domain"/>
    <property type="match status" value="1"/>
</dbReference>
<feature type="domain" description="OmpR/PhoB-type" evidence="7">
    <location>
        <begin position="1"/>
        <end position="100"/>
    </location>
</feature>
<organism evidence="8 9">
    <name type="scientific">Streptomyces fungicidicus</name>
    <dbReference type="NCBI Taxonomy" id="68203"/>
    <lineage>
        <taxon>Bacteria</taxon>
        <taxon>Bacillati</taxon>
        <taxon>Actinomycetota</taxon>
        <taxon>Actinomycetes</taxon>
        <taxon>Kitasatosporales</taxon>
        <taxon>Streptomycetaceae</taxon>
        <taxon>Streptomyces</taxon>
    </lineage>
</organism>
<evidence type="ECO:0000256" key="3">
    <source>
        <dbReference type="ARBA" id="ARBA00023015"/>
    </source>
</evidence>
<dbReference type="PANTHER" id="PTHR35807">
    <property type="entry name" value="TRANSCRIPTIONAL REGULATOR REDD-RELATED"/>
    <property type="match status" value="1"/>
</dbReference>
<dbReference type="GO" id="GO:0003677">
    <property type="term" value="F:DNA binding"/>
    <property type="evidence" value="ECO:0007669"/>
    <property type="project" value="UniProtKB-UniRule"/>
</dbReference>
<dbReference type="PANTHER" id="PTHR35807:SF1">
    <property type="entry name" value="TRANSCRIPTIONAL REGULATOR REDD"/>
    <property type="match status" value="1"/>
</dbReference>
<dbReference type="GO" id="GO:0006355">
    <property type="term" value="P:regulation of DNA-templated transcription"/>
    <property type="evidence" value="ECO:0007669"/>
    <property type="project" value="InterPro"/>
</dbReference>
<evidence type="ECO:0000256" key="6">
    <source>
        <dbReference type="PROSITE-ProRule" id="PRU01091"/>
    </source>
</evidence>
<keyword evidence="8" id="KW-0614">Plasmid</keyword>
<comment type="similarity">
    <text evidence="1">Belongs to the AfsR/DnrI/RedD regulatory family.</text>
</comment>
<dbReference type="SUPFAM" id="SSF46894">
    <property type="entry name" value="C-terminal effector domain of the bipartite response regulators"/>
    <property type="match status" value="1"/>
</dbReference>
<dbReference type="Pfam" id="PF03704">
    <property type="entry name" value="BTAD"/>
    <property type="match status" value="1"/>
</dbReference>
<dbReference type="InterPro" id="IPR051677">
    <property type="entry name" value="AfsR-DnrI-RedD_regulator"/>
</dbReference>
<dbReference type="Proteomes" id="UP000282170">
    <property type="component" value="Plasmid p1"/>
</dbReference>
<geneLocation type="plasmid" evidence="8 9">
    <name>p1</name>
</geneLocation>
<evidence type="ECO:0000256" key="4">
    <source>
        <dbReference type="ARBA" id="ARBA00023125"/>
    </source>
</evidence>
<evidence type="ECO:0000313" key="9">
    <source>
        <dbReference type="Proteomes" id="UP000282170"/>
    </source>
</evidence>
<dbReference type="InterPro" id="IPR005158">
    <property type="entry name" value="BTAD"/>
</dbReference>
<keyword evidence="3" id="KW-0805">Transcription regulation</keyword>
<protein>
    <submittedName>
        <fullName evidence="8">SARP family transcriptional regulator</fullName>
    </submittedName>
</protein>